<dbReference type="PRINTS" id="PR00449">
    <property type="entry name" value="RASTRNSFRMNG"/>
</dbReference>
<protein>
    <submittedName>
        <fullName evidence="8">Rab11</fullName>
    </submittedName>
</protein>
<organism evidence="8">
    <name type="scientific">Hexamita inflata</name>
    <dbReference type="NCBI Taxonomy" id="28002"/>
    <lineage>
        <taxon>Eukaryota</taxon>
        <taxon>Metamonada</taxon>
        <taxon>Diplomonadida</taxon>
        <taxon>Hexamitidae</taxon>
        <taxon>Hexamitinae</taxon>
        <taxon>Hexamita</taxon>
    </lineage>
</organism>
<comment type="similarity">
    <text evidence="1">Belongs to the small GTPase superfamily. Rab family.</text>
</comment>
<dbReference type="PROSITE" id="PS51420">
    <property type="entry name" value="RHO"/>
    <property type="match status" value="1"/>
</dbReference>
<dbReference type="SMART" id="SM00174">
    <property type="entry name" value="RHO"/>
    <property type="match status" value="1"/>
</dbReference>
<dbReference type="EMBL" id="CAXDID020000158">
    <property type="protein sequence ID" value="CAL6043687.1"/>
    <property type="molecule type" value="Genomic_DNA"/>
</dbReference>
<dbReference type="InterPro" id="IPR050209">
    <property type="entry name" value="Rab_GTPases_membrane_traffic"/>
</dbReference>
<dbReference type="FunFam" id="3.40.50.300:FF:000067">
    <property type="entry name" value="ras-related protein RABA1f"/>
    <property type="match status" value="1"/>
</dbReference>
<evidence type="ECO:0000256" key="6">
    <source>
        <dbReference type="ARBA" id="ARBA00023289"/>
    </source>
</evidence>
<evidence type="ECO:0000313" key="18">
    <source>
        <dbReference type="Proteomes" id="UP001642409"/>
    </source>
</evidence>
<dbReference type="Gene3D" id="3.40.50.300">
    <property type="entry name" value="P-loop containing nucleotide triphosphate hydrolases"/>
    <property type="match status" value="1"/>
</dbReference>
<dbReference type="EMBL" id="CATOUU010000657">
    <property type="protein sequence ID" value="CAI9938803.1"/>
    <property type="molecule type" value="Genomic_DNA"/>
</dbReference>
<evidence type="ECO:0000313" key="15">
    <source>
        <dbReference type="EMBL" id="CAL6043687.1"/>
    </source>
</evidence>
<dbReference type="EMBL" id="CATOUU010000464">
    <property type="protein sequence ID" value="CAI9930785.1"/>
    <property type="molecule type" value="Genomic_DNA"/>
</dbReference>
<evidence type="ECO:0000256" key="5">
    <source>
        <dbReference type="ARBA" id="ARBA00023288"/>
    </source>
</evidence>
<dbReference type="InterPro" id="IPR027417">
    <property type="entry name" value="P-loop_NTPase"/>
</dbReference>
<gene>
    <name evidence="8" type="ORF">HINF_LOCUS18430</name>
    <name evidence="9" type="ORF">HINF_LOCUS18918</name>
    <name evidence="10" type="ORF">HINF_LOCUS26448</name>
    <name evidence="13" type="ORF">HINF_LOCUS3065</name>
    <name evidence="14" type="ORF">HINF_LOCUS36735</name>
    <name evidence="15" type="ORF">HINF_LOCUS40193</name>
    <name evidence="11" type="ORF">HINF_LOCUS52416</name>
    <name evidence="12" type="ORF">HINF_LOCUS59268</name>
    <name evidence="16" type="ORF">HINF_LOCUS69086</name>
    <name evidence="17" type="ORF">HINF_LOCUS76696</name>
</gene>
<dbReference type="SMART" id="SM00173">
    <property type="entry name" value="RAS"/>
    <property type="match status" value="1"/>
</dbReference>
<accession>A0AA86P593</accession>
<dbReference type="Proteomes" id="UP001642409">
    <property type="component" value="Unassembled WGS sequence"/>
</dbReference>
<evidence type="ECO:0000313" key="13">
    <source>
        <dbReference type="EMBL" id="CAL5974862.1"/>
    </source>
</evidence>
<evidence type="ECO:0000256" key="7">
    <source>
        <dbReference type="ARBA" id="ARBA00037868"/>
    </source>
</evidence>
<keyword evidence="5" id="KW-0449">Lipoprotein</keyword>
<dbReference type="GO" id="GO:0012505">
    <property type="term" value="C:endomembrane system"/>
    <property type="evidence" value="ECO:0007669"/>
    <property type="project" value="UniProtKB-SubCell"/>
</dbReference>
<name>A0AA86P593_9EUKA</name>
<evidence type="ECO:0000313" key="11">
    <source>
        <dbReference type="EMBL" id="CAI9964771.1"/>
    </source>
</evidence>
<keyword evidence="4" id="KW-0472">Membrane</keyword>
<evidence type="ECO:0000313" key="10">
    <source>
        <dbReference type="EMBL" id="CAI9938803.1"/>
    </source>
</evidence>
<reference evidence="13 18" key="2">
    <citation type="submission" date="2024-07" db="EMBL/GenBank/DDBJ databases">
        <authorList>
            <person name="Akdeniz Z."/>
        </authorList>
    </citation>
    <scope>NUCLEOTIDE SEQUENCE [LARGE SCALE GENOMIC DNA]</scope>
</reference>
<dbReference type="SMART" id="SM00175">
    <property type="entry name" value="RAB"/>
    <property type="match status" value="1"/>
</dbReference>
<dbReference type="PANTHER" id="PTHR47979">
    <property type="entry name" value="DRAB11-RELATED"/>
    <property type="match status" value="1"/>
</dbReference>
<dbReference type="NCBIfam" id="TIGR00231">
    <property type="entry name" value="small_GTP"/>
    <property type="match status" value="1"/>
</dbReference>
<evidence type="ECO:0000256" key="2">
    <source>
        <dbReference type="ARBA" id="ARBA00022741"/>
    </source>
</evidence>
<dbReference type="InterPro" id="IPR001806">
    <property type="entry name" value="Small_GTPase"/>
</dbReference>
<dbReference type="PROSITE" id="PS51419">
    <property type="entry name" value="RAB"/>
    <property type="match status" value="1"/>
</dbReference>
<dbReference type="SUPFAM" id="SSF52540">
    <property type="entry name" value="P-loop containing nucleoside triphosphate hydrolases"/>
    <property type="match status" value="1"/>
</dbReference>
<dbReference type="PROSITE" id="PS51421">
    <property type="entry name" value="RAS"/>
    <property type="match status" value="1"/>
</dbReference>
<evidence type="ECO:0000313" key="8">
    <source>
        <dbReference type="EMBL" id="CAI9930785.1"/>
    </source>
</evidence>
<evidence type="ECO:0000256" key="3">
    <source>
        <dbReference type="ARBA" id="ARBA00023134"/>
    </source>
</evidence>
<dbReference type="PROSITE" id="PS51417">
    <property type="entry name" value="ARF"/>
    <property type="match status" value="1"/>
</dbReference>
<dbReference type="SMART" id="SM00176">
    <property type="entry name" value="RAN"/>
    <property type="match status" value="1"/>
</dbReference>
<evidence type="ECO:0000313" key="14">
    <source>
        <dbReference type="EMBL" id="CAL6037124.1"/>
    </source>
</evidence>
<dbReference type="EMBL" id="CAXDID020000498">
    <property type="protein sequence ID" value="CAL6097536.1"/>
    <property type="molecule type" value="Genomic_DNA"/>
</dbReference>
<evidence type="ECO:0000313" key="9">
    <source>
        <dbReference type="EMBL" id="CAI9931273.1"/>
    </source>
</evidence>
<dbReference type="Pfam" id="PF00071">
    <property type="entry name" value="Ras"/>
    <property type="match status" value="1"/>
</dbReference>
<keyword evidence="2" id="KW-0547">Nucleotide-binding</keyword>
<evidence type="ECO:0000256" key="1">
    <source>
        <dbReference type="ARBA" id="ARBA00006270"/>
    </source>
</evidence>
<dbReference type="EMBL" id="CATOUU010000479">
    <property type="protein sequence ID" value="CAI9931273.1"/>
    <property type="molecule type" value="Genomic_DNA"/>
</dbReference>
<sequence>MEIQEQYDYLFKIVLIGDTGVGKSNILSRYVSNKFKVDTATTIGVEFTTKNMTINYNGHQTKVKLQLWDTAGQERYRSITSAYYRGAVGALLVYDITRPTSFEKCADWMHELKQHAGTEVQVVLVGNKSDLRHLREVQEDEGKNLAQKEGVTFIETSAQNGANVEESFELLVRCIIDLKNKQGNQADQPGFKPDVVDVIDKDDKKKVPSKGCC</sequence>
<dbReference type="EMBL" id="CAXDID020000005">
    <property type="protein sequence ID" value="CAL5974862.1"/>
    <property type="molecule type" value="Genomic_DNA"/>
</dbReference>
<dbReference type="EMBL" id="CATOUU010001095">
    <property type="protein sequence ID" value="CAI9971623.1"/>
    <property type="molecule type" value="Genomic_DNA"/>
</dbReference>
<proteinExistence type="inferred from homology"/>
<reference evidence="8" key="1">
    <citation type="submission" date="2023-06" db="EMBL/GenBank/DDBJ databases">
        <authorList>
            <person name="Kurt Z."/>
        </authorList>
    </citation>
    <scope>NUCLEOTIDE SEQUENCE</scope>
</reference>
<evidence type="ECO:0000313" key="16">
    <source>
        <dbReference type="EMBL" id="CAL6097536.1"/>
    </source>
</evidence>
<comment type="subcellular location">
    <subcellularLocation>
        <location evidence="7">Endomembrane system</location>
        <topology evidence="7">Lipid-anchor</topology>
    </subcellularLocation>
</comment>
<dbReference type="EMBL" id="CAXDID020000722">
    <property type="protein sequence ID" value="CAL6111824.1"/>
    <property type="molecule type" value="Genomic_DNA"/>
</dbReference>
<comment type="caution">
    <text evidence="8">The sequence shown here is derived from an EMBL/GenBank/DDBJ whole genome shotgun (WGS) entry which is preliminary data.</text>
</comment>
<keyword evidence="6" id="KW-0636">Prenylation</keyword>
<dbReference type="InterPro" id="IPR005225">
    <property type="entry name" value="Small_GTP-bd"/>
</dbReference>
<evidence type="ECO:0000313" key="17">
    <source>
        <dbReference type="EMBL" id="CAL6111824.1"/>
    </source>
</evidence>
<dbReference type="GO" id="GO:0003924">
    <property type="term" value="F:GTPase activity"/>
    <property type="evidence" value="ECO:0007669"/>
    <property type="project" value="InterPro"/>
</dbReference>
<evidence type="ECO:0000313" key="12">
    <source>
        <dbReference type="EMBL" id="CAI9971623.1"/>
    </source>
</evidence>
<dbReference type="EMBL" id="CATOUU010000982">
    <property type="protein sequence ID" value="CAI9964771.1"/>
    <property type="molecule type" value="Genomic_DNA"/>
</dbReference>
<dbReference type="EMBL" id="CAXDID020000136">
    <property type="protein sequence ID" value="CAL6037124.1"/>
    <property type="molecule type" value="Genomic_DNA"/>
</dbReference>
<keyword evidence="3" id="KW-0342">GTP-binding</keyword>
<keyword evidence="18" id="KW-1185">Reference proteome</keyword>
<evidence type="ECO:0000256" key="4">
    <source>
        <dbReference type="ARBA" id="ARBA00023136"/>
    </source>
</evidence>
<dbReference type="GO" id="GO:0005525">
    <property type="term" value="F:GTP binding"/>
    <property type="evidence" value="ECO:0007669"/>
    <property type="project" value="UniProtKB-KW"/>
</dbReference>
<dbReference type="AlphaFoldDB" id="A0AA86P593"/>